<dbReference type="InterPro" id="IPR033053">
    <property type="entry name" value="Hir3/CABIN1"/>
</dbReference>
<keyword evidence="5" id="KW-1185">Reference proteome</keyword>
<evidence type="ECO:0000313" key="5">
    <source>
        <dbReference type="Proteomes" id="UP001196413"/>
    </source>
</evidence>
<gene>
    <name evidence="4" type="ORF">KIN20_019907</name>
</gene>
<dbReference type="GO" id="GO:0005634">
    <property type="term" value="C:nucleus"/>
    <property type="evidence" value="ECO:0007669"/>
    <property type="project" value="UniProtKB-SubCell"/>
</dbReference>
<reference evidence="4" key="1">
    <citation type="submission" date="2021-06" db="EMBL/GenBank/DDBJ databases">
        <title>Parelaphostrongylus tenuis whole genome reference sequence.</title>
        <authorList>
            <person name="Garwood T.J."/>
            <person name="Larsen P.A."/>
            <person name="Fountain-Jones N.M."/>
            <person name="Garbe J.R."/>
            <person name="Macchietto M.G."/>
            <person name="Kania S.A."/>
            <person name="Gerhold R.W."/>
            <person name="Richards J.E."/>
            <person name="Wolf T.M."/>
        </authorList>
    </citation>
    <scope>NUCLEOTIDE SEQUENCE</scope>
    <source>
        <strain evidence="4">MNPRO001-30</strain>
        <tissue evidence="4">Meninges</tissue>
    </source>
</reference>
<comment type="subcellular location">
    <subcellularLocation>
        <location evidence="1">Nucleus</location>
    </subcellularLocation>
</comment>
<evidence type="ECO:0000313" key="4">
    <source>
        <dbReference type="EMBL" id="KAJ1360823.1"/>
    </source>
</evidence>
<comment type="caution">
    <text evidence="4">The sequence shown here is derived from an EMBL/GenBank/DDBJ whole genome shotgun (WGS) entry which is preliminary data.</text>
</comment>
<dbReference type="Gene3D" id="1.25.40.10">
    <property type="entry name" value="Tetratricopeptide repeat domain"/>
    <property type="match status" value="1"/>
</dbReference>
<name>A0AAD5QQH1_PARTN</name>
<proteinExistence type="predicted"/>
<keyword evidence="2" id="KW-0539">Nucleus</keyword>
<dbReference type="Proteomes" id="UP001196413">
    <property type="component" value="Unassembled WGS sequence"/>
</dbReference>
<dbReference type="PANTHER" id="PTHR15502">
    <property type="entry name" value="CALCINEURIN-BINDING PROTEIN CABIN 1-RELATED"/>
    <property type="match status" value="1"/>
</dbReference>
<feature type="compositionally biased region" description="Acidic residues" evidence="3">
    <location>
        <begin position="46"/>
        <end position="59"/>
    </location>
</feature>
<feature type="region of interest" description="Disordered" evidence="3">
    <location>
        <begin position="1"/>
        <end position="86"/>
    </location>
</feature>
<dbReference type="PANTHER" id="PTHR15502:SF7">
    <property type="entry name" value="CALCINEURIN-BINDING PROTEIN CABIN-1"/>
    <property type="match status" value="1"/>
</dbReference>
<accession>A0AAD5QQH1</accession>
<dbReference type="GO" id="GO:0031491">
    <property type="term" value="F:nucleosome binding"/>
    <property type="evidence" value="ECO:0007669"/>
    <property type="project" value="TreeGrafter"/>
</dbReference>
<dbReference type="GO" id="GO:0006325">
    <property type="term" value="P:chromatin organization"/>
    <property type="evidence" value="ECO:0007669"/>
    <property type="project" value="InterPro"/>
</dbReference>
<evidence type="ECO:0000256" key="3">
    <source>
        <dbReference type="SAM" id="MobiDB-lite"/>
    </source>
</evidence>
<organism evidence="4 5">
    <name type="scientific">Parelaphostrongylus tenuis</name>
    <name type="common">Meningeal worm</name>
    <dbReference type="NCBI Taxonomy" id="148309"/>
    <lineage>
        <taxon>Eukaryota</taxon>
        <taxon>Metazoa</taxon>
        <taxon>Ecdysozoa</taxon>
        <taxon>Nematoda</taxon>
        <taxon>Chromadorea</taxon>
        <taxon>Rhabditida</taxon>
        <taxon>Rhabditina</taxon>
        <taxon>Rhabditomorpha</taxon>
        <taxon>Strongyloidea</taxon>
        <taxon>Metastrongylidae</taxon>
        <taxon>Parelaphostrongylus</taxon>
    </lineage>
</organism>
<sequence length="1526" mass="176551">MSLRHEKSSPETSGDENDDSGTTSGSEVSIEEEGDENNRLSAGSDDSSEEESESDEDERSSESLSSESEEESSSDDSGSTDSLWEAFDDGDKKQTQEANEASALMEFQKALDYIVKGKNIAAIKILKQLLDNPLVKGFTTTIFDWEAEVDERLSKMARLFVGIHKNLAKLEEENSRHHFLQILSVAPKNAEIWLNLGMGSIACGDVDFAKFAFQHAEGPDATDALLSALYLSRNYHACLRLAQKCLNMGICREKALFLKKRIRSINYHYSEFCDNIFTENRRYDEVQTLEESVSKEMARRLSIVEQRLDSTPVKEEVSLPSPIDITFDAEQSLLDVATCFCDLYDRIEAYSNLSLQEITFSRWDDRRDLLDAISVLEDVLAVVETVDSILHKVSSHSGKIRDRCDHISSAGSFGPSDSFLRRSMRYALEIPFEEDDSPYQSDNATPYNGSVPCVKLAESLDFYASHVVPLKDDSMTKPLRTPSPEIFREYFDADVLLFLLMTTLRGRSWTMFELLGLFLCLVADMSPAFGAIPPSLQEVVVQCYRRFNRLSSDLSDEKYLRLHVLMDELGEPHARDYCIRWNCTEKWVDRELLARFVLSHSKAITDDSIRLSFLRYLYKFLDDDEFIFTAKGWTGKDEVRALIDRLERSNRIVSISQLRSCCRYEEVISIITRDVDFNTLEGDDLFEMIDYLMEAYYKVGKYDEAMNFLSRVFLFLISSKPLNHSRISSLLLGISNVDWSQVTKENLEKIGYFLCQLSDIDELASDWLVWKELHRIVLHNCGDTSEDYILSLDPIKQYECMPSLALDVLVKAHEKLGKAKKCGINKGEFLLFFMEQLHVFISNEKLMKVLQRDNFLWLWSNVSEEISQCLHCMFGRYSKRRRVLEDHECFVNHSVLNDYSIMILELAMPHPLPKYDDKERFGHDVVNLLLNKFPSMLQYSDDRKDVIRKFNIWMRDVAKDEGKNRLKWPTVSDESYVQSCIWYLMALHHYRQSNHNEIEIYSKLFLTSGYATLESRVTAGAWAVLAYTSVFHLFQMDDDVLYLEWPWHVIPFRVSILVDSTVGVVFFQLANTLYQIATRLSRYFLTVPSDDWRLRYAGSLLRNLRQESHSLFEEALSQAFHWETSSICEYQWLCYFFLAKLQAKLNEDDVIRVVDGFYEAACSCELSEFFYPIKISVKKQQNIEPIEVHYQIHATVWKYLRKNRTTPLKTLVSLLAYLRAMQHHKVVRSNLSLFSAHPEVHEALIYMTINCKPTLEDEVAACVDDILTRVDLVEELWNLCHRGFELACERFPHMKSYYRLAEMELSRGNIETAYAHLIKHVFRRRKRDDCLFDSIVEITSQDIDRSGSFPYHVERALQLTMCLAYKLRDISTIINIIKTLVGNMETRSEEFILKERQGALLTHAVCRLHILAMESSSPKHLRADMYRAWQAVSTCKSLAVRNAQVHLRVLIQKLFGSVEHFVAEQLVIDDNKKKHVRKRKLTSYDLGAVHPHVEHRVREDSLPSEQHEVMDTGSDASKYMRLDEDL</sequence>
<evidence type="ECO:0008006" key="6">
    <source>
        <dbReference type="Google" id="ProtNLM"/>
    </source>
</evidence>
<evidence type="ECO:0000256" key="1">
    <source>
        <dbReference type="ARBA" id="ARBA00004123"/>
    </source>
</evidence>
<protein>
    <recommendedName>
        <fullName evidence="6">Calcineurin-binding protein cabin-1</fullName>
    </recommendedName>
</protein>
<dbReference type="InterPro" id="IPR011990">
    <property type="entry name" value="TPR-like_helical_dom_sf"/>
</dbReference>
<evidence type="ECO:0000256" key="2">
    <source>
        <dbReference type="ARBA" id="ARBA00023242"/>
    </source>
</evidence>
<dbReference type="EMBL" id="JAHQIW010003977">
    <property type="protein sequence ID" value="KAJ1360823.1"/>
    <property type="molecule type" value="Genomic_DNA"/>
</dbReference>